<keyword evidence="8" id="KW-1185">Reference proteome</keyword>
<dbReference type="SUPFAM" id="SSF48208">
    <property type="entry name" value="Six-hairpin glycosidases"/>
    <property type="match status" value="1"/>
</dbReference>
<sequence length="585" mass="66497">MAVKFHIKIKTNENVSSKAISWHDLANAKDKKYQSRANSRSHSTGCLYRPVTLLAAVLLCCSYAAQTGAQSASGLPYPCDSNIYCYGDLLKTVQLARIYSDSKHFVDMPLVDEPEIVQTNFAKLMDDTAGNPSKEQVQEFVEANFNEPGAEFENWSPDDWTESPAFLANISDAQYYKFATNLVALWKDLGRKISPTVAENPEKFSQIYVEKPVVVPGGRFREFYYWDSYWTIDGLLLSEMTTTVKGMLENFLHMVAQFGMVPNGGRVYYTRRSQPPYLIPMIKEYVDYTNDTQFVRDNIGLMEKEFNFWFNNRTTEIKLNGSLNSYKVALYNSQVDEPRPESYREDYEMAQQLPEQQRTQLYVEFKSGAESGWDYSSRWYNSNGTNRGTLKNLQVTSIAPVDLNSLLCYNAKILAGYHKLLGNLAKAVHYENIHENIVRTIEEVFWDEEDGIWYDFDIKAMKRRRFFYLSNVHPLWSGSYNASNAATVTARVISYLKSQKVLDYIGMKYNVNLVGAPGGGGEYDVQLGFGWTNGVALRFLNDFGDRLTSPPDDGVDTSGAPAVDTRSSWGIAVLVSTFINARLFR</sequence>
<evidence type="ECO:0000256" key="2">
    <source>
        <dbReference type="ARBA" id="ARBA00005615"/>
    </source>
</evidence>
<dbReference type="PANTHER" id="PTHR23403">
    <property type="entry name" value="TREHALASE"/>
    <property type="match status" value="1"/>
</dbReference>
<dbReference type="PRINTS" id="PR00744">
    <property type="entry name" value="GLHYDRLASE37"/>
</dbReference>
<dbReference type="GO" id="GO:0004555">
    <property type="term" value="F:alpha,alpha-trehalase activity"/>
    <property type="evidence" value="ECO:0007669"/>
    <property type="project" value="UniProtKB-EC"/>
</dbReference>
<evidence type="ECO:0000313" key="8">
    <source>
        <dbReference type="Proteomes" id="UP000694843"/>
    </source>
</evidence>
<dbReference type="Proteomes" id="UP000694843">
    <property type="component" value="Unplaced"/>
</dbReference>
<dbReference type="AlphaFoldDB" id="A0A979FPF9"/>
<dbReference type="PANTHER" id="PTHR23403:SF1">
    <property type="entry name" value="TREHALASE"/>
    <property type="match status" value="1"/>
</dbReference>
<dbReference type="PROSITE" id="PS00927">
    <property type="entry name" value="TREHALASE_1"/>
    <property type="match status" value="1"/>
</dbReference>
<dbReference type="Gene3D" id="1.50.10.10">
    <property type="match status" value="2"/>
</dbReference>
<dbReference type="GeneID" id="108683251"/>
<dbReference type="InterPro" id="IPR018232">
    <property type="entry name" value="Glyco_hydro_37_CS"/>
</dbReference>
<accession>A0A979FPF9</accession>
<name>A0A979FPF9_HYAAZ</name>
<keyword evidence="5 7" id="KW-0378">Hydrolase</keyword>
<evidence type="ECO:0000256" key="3">
    <source>
        <dbReference type="ARBA" id="ARBA00012757"/>
    </source>
</evidence>
<reference evidence="9" key="1">
    <citation type="submission" date="2025-08" db="UniProtKB">
        <authorList>
            <consortium name="RefSeq"/>
        </authorList>
    </citation>
    <scope>IDENTIFICATION</scope>
    <source>
        <tissue evidence="9">Whole organism</tissue>
    </source>
</reference>
<evidence type="ECO:0000256" key="4">
    <source>
        <dbReference type="ARBA" id="ARBA00019905"/>
    </source>
</evidence>
<dbReference type="OrthoDB" id="3542292at2759"/>
<gene>
    <name evidence="9" type="primary">LOC108683251</name>
</gene>
<proteinExistence type="inferred from homology"/>
<keyword evidence="6 7" id="KW-0326">Glycosidase</keyword>
<dbReference type="Pfam" id="PF01204">
    <property type="entry name" value="Trehalase"/>
    <property type="match status" value="2"/>
</dbReference>
<evidence type="ECO:0000256" key="1">
    <source>
        <dbReference type="ARBA" id="ARBA00001576"/>
    </source>
</evidence>
<evidence type="ECO:0000256" key="5">
    <source>
        <dbReference type="ARBA" id="ARBA00022801"/>
    </source>
</evidence>
<organism evidence="8 9">
    <name type="scientific">Hyalella azteca</name>
    <name type="common">Amphipod</name>
    <dbReference type="NCBI Taxonomy" id="294128"/>
    <lineage>
        <taxon>Eukaryota</taxon>
        <taxon>Metazoa</taxon>
        <taxon>Ecdysozoa</taxon>
        <taxon>Arthropoda</taxon>
        <taxon>Crustacea</taxon>
        <taxon>Multicrustacea</taxon>
        <taxon>Malacostraca</taxon>
        <taxon>Eumalacostraca</taxon>
        <taxon>Peracarida</taxon>
        <taxon>Amphipoda</taxon>
        <taxon>Senticaudata</taxon>
        <taxon>Talitrida</taxon>
        <taxon>Talitroidea</taxon>
        <taxon>Hyalellidae</taxon>
        <taxon>Hyalella</taxon>
    </lineage>
</organism>
<dbReference type="InterPro" id="IPR008928">
    <property type="entry name" value="6-hairpin_glycosidase_sf"/>
</dbReference>
<dbReference type="InterPro" id="IPR001661">
    <property type="entry name" value="Glyco_hydro_37"/>
</dbReference>
<protein>
    <recommendedName>
        <fullName evidence="4 7">Trehalase</fullName>
        <ecNumber evidence="3 7">3.2.1.28</ecNumber>
    </recommendedName>
    <alternativeName>
        <fullName evidence="7">Alpha-trehalose glucohydrolase</fullName>
    </alternativeName>
</protein>
<dbReference type="OMA" id="RYWDASD"/>
<comment type="similarity">
    <text evidence="2 7">Belongs to the glycosyl hydrolase 37 family.</text>
</comment>
<dbReference type="KEGG" id="hazt:108683251"/>
<dbReference type="GO" id="GO:0005993">
    <property type="term" value="P:trehalose catabolic process"/>
    <property type="evidence" value="ECO:0007669"/>
    <property type="project" value="TreeGrafter"/>
</dbReference>
<dbReference type="RefSeq" id="XP_047738979.1">
    <property type="nucleotide sequence ID" value="XM_047883023.1"/>
</dbReference>
<evidence type="ECO:0000256" key="6">
    <source>
        <dbReference type="ARBA" id="ARBA00023295"/>
    </source>
</evidence>
<dbReference type="InterPro" id="IPR012341">
    <property type="entry name" value="6hp_glycosidase-like_sf"/>
</dbReference>
<dbReference type="EC" id="3.2.1.28" evidence="3 7"/>
<comment type="catalytic activity">
    <reaction evidence="1 7">
        <text>alpha,alpha-trehalose + H2O = alpha-D-glucose + beta-D-glucose</text>
        <dbReference type="Rhea" id="RHEA:32675"/>
        <dbReference type="ChEBI" id="CHEBI:15377"/>
        <dbReference type="ChEBI" id="CHEBI:15903"/>
        <dbReference type="ChEBI" id="CHEBI:16551"/>
        <dbReference type="ChEBI" id="CHEBI:17925"/>
        <dbReference type="EC" id="3.2.1.28"/>
    </reaction>
</comment>
<evidence type="ECO:0000313" key="9">
    <source>
        <dbReference type="RefSeq" id="XP_047738979.1"/>
    </source>
</evidence>
<evidence type="ECO:0000256" key="7">
    <source>
        <dbReference type="RuleBase" id="RU361180"/>
    </source>
</evidence>